<protein>
    <recommendedName>
        <fullName evidence="2">Glycosyl transferase family 1 domain-containing protein</fullName>
    </recommendedName>
</protein>
<evidence type="ECO:0000259" key="2">
    <source>
        <dbReference type="Pfam" id="PF00534"/>
    </source>
</evidence>
<dbReference type="PANTHER" id="PTHR12526:SF630">
    <property type="entry name" value="GLYCOSYLTRANSFERASE"/>
    <property type="match status" value="1"/>
</dbReference>
<dbReference type="Pfam" id="PF00534">
    <property type="entry name" value="Glycos_transf_1"/>
    <property type="match status" value="1"/>
</dbReference>
<dbReference type="InterPro" id="IPR001296">
    <property type="entry name" value="Glyco_trans_1"/>
</dbReference>
<organism evidence="3 4">
    <name type="scientific">Marinifilum breve</name>
    <dbReference type="NCBI Taxonomy" id="2184082"/>
    <lineage>
        <taxon>Bacteria</taxon>
        <taxon>Pseudomonadati</taxon>
        <taxon>Bacteroidota</taxon>
        <taxon>Bacteroidia</taxon>
        <taxon>Marinilabiliales</taxon>
        <taxon>Marinifilaceae</taxon>
    </lineage>
</organism>
<dbReference type="CDD" id="cd03794">
    <property type="entry name" value="GT4_WbuB-like"/>
    <property type="match status" value="1"/>
</dbReference>
<keyword evidence="1" id="KW-1133">Transmembrane helix</keyword>
<dbReference type="SUPFAM" id="SSF53756">
    <property type="entry name" value="UDP-Glycosyltransferase/glycogen phosphorylase"/>
    <property type="match status" value="1"/>
</dbReference>
<dbReference type="EMBL" id="QFLI01000002">
    <property type="protein sequence ID" value="PXY02133.1"/>
    <property type="molecule type" value="Genomic_DNA"/>
</dbReference>
<sequence length="378" mass="43678">MKKATIATVYSASNADTVGNANRIKRYQILASHYNLIIFTNHPEFIKSKVNAKVVAVKKWKIPFLSVYLFWLKIGIALLFTKYDLLFLVISDAPISFFNFKSPFLCHIQSAHSILGLNEKRSKSFLSKKISLLYLNGVKKADHSLAISKQLVDYFVSRKVDEDKISYLPHGVDFNKFKLADQCENINRDDKFRLIYTGWVCEIRGLNLMLEGLKELVSEKKDIQLLIIGAEEIYQKKIKNWSLENKIQDNIKVIGRIDHDEIPGYINESNVCLSFLEDIPSYHLSPPQKLFEYFAMGKPVVANDLPTHSQYIKDGFNGYIIKDLDVNLFKDAIYKLYNQKERLGKMSKKIREDASQYDVQKVELELLSKVEELICRQN</sequence>
<evidence type="ECO:0000313" key="3">
    <source>
        <dbReference type="EMBL" id="PXY02133.1"/>
    </source>
</evidence>
<dbReference type="Gene3D" id="3.40.50.2000">
    <property type="entry name" value="Glycogen Phosphorylase B"/>
    <property type="match status" value="2"/>
</dbReference>
<comment type="caution">
    <text evidence="3">The sequence shown here is derived from an EMBL/GenBank/DDBJ whole genome shotgun (WGS) entry which is preliminary data.</text>
</comment>
<evidence type="ECO:0000313" key="4">
    <source>
        <dbReference type="Proteomes" id="UP000248079"/>
    </source>
</evidence>
<dbReference type="PANTHER" id="PTHR12526">
    <property type="entry name" value="GLYCOSYLTRANSFERASE"/>
    <property type="match status" value="1"/>
</dbReference>
<name>A0A2V4A0U1_9BACT</name>
<keyword evidence="1" id="KW-0812">Transmembrane</keyword>
<gene>
    <name evidence="3" type="ORF">DF185_05675</name>
</gene>
<dbReference type="RefSeq" id="WP_110359767.1">
    <property type="nucleotide sequence ID" value="NZ_QFLI01000002.1"/>
</dbReference>
<evidence type="ECO:0000256" key="1">
    <source>
        <dbReference type="SAM" id="Phobius"/>
    </source>
</evidence>
<proteinExistence type="predicted"/>
<reference evidence="3 4" key="1">
    <citation type="submission" date="2018-05" db="EMBL/GenBank/DDBJ databases">
        <title>Marinifilum breve JC075T sp. nov., a marine bacterium isolated from Yongle Blue Hole in the South China Sea.</title>
        <authorList>
            <person name="Fu T."/>
        </authorList>
    </citation>
    <scope>NUCLEOTIDE SEQUENCE [LARGE SCALE GENOMIC DNA]</scope>
    <source>
        <strain evidence="3 4">JC075</strain>
    </source>
</reference>
<dbReference type="OrthoDB" id="9816564at2"/>
<dbReference type="Proteomes" id="UP000248079">
    <property type="component" value="Unassembled WGS sequence"/>
</dbReference>
<dbReference type="AlphaFoldDB" id="A0A2V4A0U1"/>
<keyword evidence="4" id="KW-1185">Reference proteome</keyword>
<feature type="transmembrane region" description="Helical" evidence="1">
    <location>
        <begin position="68"/>
        <end position="90"/>
    </location>
</feature>
<keyword evidence="1" id="KW-0472">Membrane</keyword>
<feature type="domain" description="Glycosyl transferase family 1" evidence="2">
    <location>
        <begin position="188"/>
        <end position="352"/>
    </location>
</feature>
<accession>A0A2V4A0U1</accession>
<dbReference type="GO" id="GO:0016757">
    <property type="term" value="F:glycosyltransferase activity"/>
    <property type="evidence" value="ECO:0007669"/>
    <property type="project" value="InterPro"/>
</dbReference>